<feature type="chain" id="PRO_5028025182" description="Peptidase" evidence="2">
    <location>
        <begin position="20"/>
        <end position="827"/>
    </location>
</feature>
<feature type="signal peptide" evidence="2">
    <location>
        <begin position="1"/>
        <end position="19"/>
    </location>
</feature>
<accession>A0A7C4LLU6</accession>
<dbReference type="Gene3D" id="2.60.120.380">
    <property type="match status" value="2"/>
</dbReference>
<proteinExistence type="predicted"/>
<dbReference type="AlphaFoldDB" id="A0A7C4LLU6"/>
<feature type="region of interest" description="Disordered" evidence="1">
    <location>
        <begin position="637"/>
        <end position="661"/>
    </location>
</feature>
<organism evidence="3">
    <name type="scientific">Schlesneria paludicola</name>
    <dbReference type="NCBI Taxonomy" id="360056"/>
    <lineage>
        <taxon>Bacteria</taxon>
        <taxon>Pseudomonadati</taxon>
        <taxon>Planctomycetota</taxon>
        <taxon>Planctomycetia</taxon>
        <taxon>Planctomycetales</taxon>
        <taxon>Planctomycetaceae</taxon>
        <taxon>Schlesneria</taxon>
    </lineage>
</organism>
<gene>
    <name evidence="3" type="ORF">ENS64_11425</name>
</gene>
<protein>
    <recommendedName>
        <fullName evidence="4">Peptidase</fullName>
    </recommendedName>
</protein>
<keyword evidence="2" id="KW-0732">Signal</keyword>
<reference evidence="3" key="1">
    <citation type="journal article" date="2020" name="mSystems">
        <title>Genome- and Community-Level Interaction Insights into Carbon Utilization and Element Cycling Functions of Hydrothermarchaeota in Hydrothermal Sediment.</title>
        <authorList>
            <person name="Zhou Z."/>
            <person name="Liu Y."/>
            <person name="Xu W."/>
            <person name="Pan J."/>
            <person name="Luo Z.H."/>
            <person name="Li M."/>
        </authorList>
    </citation>
    <scope>NUCLEOTIDE SEQUENCE [LARGE SCALE GENOMIC DNA]</scope>
    <source>
        <strain evidence="3">SpSt-508</strain>
    </source>
</reference>
<evidence type="ECO:0000313" key="3">
    <source>
        <dbReference type="EMBL" id="HGT39854.1"/>
    </source>
</evidence>
<evidence type="ECO:0008006" key="4">
    <source>
        <dbReference type="Google" id="ProtNLM"/>
    </source>
</evidence>
<dbReference type="InterPro" id="IPR013783">
    <property type="entry name" value="Ig-like_fold"/>
</dbReference>
<dbReference type="Gene3D" id="2.60.40.10">
    <property type="entry name" value="Immunoglobulins"/>
    <property type="match status" value="1"/>
</dbReference>
<name>A0A7C4LLU6_9PLAN</name>
<comment type="caution">
    <text evidence="3">The sequence shown here is derived from an EMBL/GenBank/DDBJ whole genome shotgun (WGS) entry which is preliminary data.</text>
</comment>
<evidence type="ECO:0000256" key="1">
    <source>
        <dbReference type="SAM" id="MobiDB-lite"/>
    </source>
</evidence>
<feature type="region of interest" description="Disordered" evidence="1">
    <location>
        <begin position="806"/>
        <end position="827"/>
    </location>
</feature>
<sequence length="827" mass="88206">MRFPVILSAVLLSAATAVATIPSVESVSPGIGQRGTAFELRLVGAGFSDVEEILFYRHGVTCLEILPDSDNELTLRLQAAEDCPLGSHPFRLRTRRGVSELRTFRVTPLPIVAAAESEAGRTDAQTIARGVTVTGVIESENAADYRIFLKKGERLAAEVEAVRLGAALLDVKLAVFGPDGKLLAEVDDTPLLRQDPFLTLIAPVDGDYVVRVFQPEREGSGDGRYALHVGSFPRPAAIFPLGGPAGATVEVRCLGDAAGPFVEQFRVPVDAHGQTEFYPTQAGLMAPTPHGFRVSPFPNWTEQEPNNALTAAAEVAALPRAFNGIVSEPGDVDQFRFRAAAGENWHFEVFADRLGSPLDAFLSILTDSGDVLAMCDDLDSHDGELDFLAPESGIYRLQVTDKRGTGGPLFVYRVEATTVESQVTAFLLRPNRLSQERQAVAIPRGNRVLVPLGVQRMGVAGEVRVATTQLPSSVTQWGGTVAADRFWTPVIFEAADNAPLTGALTRVQVAGEADGRSIEGGFRQVVDLIAGTADRLYHSAEVDRLAVAVTEAAPFRLQLVPPTVPLAQDGTLAVRILVDRDSGFDAPIDVTFPFLPPWVTGPAKLTIPGDQVSADYVLRAGGQAEIRQWSICAEGTPGASARATMPDSAPGEPLTRRGSRTRAMDQRDLHLATQLVELSVVAPPVSAETAFVAGEQGQTVTLTYQLNMTGAIPAKMTATLEGLPNRVVAEPVEVLSDSGRVSFAIRLNADAPLGEFSGLVCRLSGEQDGQPVSYCIGRGSVLTIVSPGSLFVDEHGRPLSKLDALRRKRLSDNSTSSPPEGLPECGR</sequence>
<dbReference type="EMBL" id="DSVQ01000015">
    <property type="protein sequence ID" value="HGT39854.1"/>
    <property type="molecule type" value="Genomic_DNA"/>
</dbReference>
<evidence type="ECO:0000256" key="2">
    <source>
        <dbReference type="SAM" id="SignalP"/>
    </source>
</evidence>